<evidence type="ECO:0000259" key="1">
    <source>
        <dbReference type="Pfam" id="PF12172"/>
    </source>
</evidence>
<dbReference type="AlphaFoldDB" id="A0A0F9P7X7"/>
<dbReference type="Gene3D" id="6.10.30.10">
    <property type="match status" value="1"/>
</dbReference>
<protein>
    <recommendedName>
        <fullName evidence="1">ChsH2 rubredoxin-like zinc ribbon domain-containing protein</fullName>
    </recommendedName>
</protein>
<sequence>MYILDEFYVGLDEKKIFGSKCSKCKKVYFPPKIRCKKCLEQTNELIELSQTGILKNFIDSYSGNHVKQKHKKKKPELYGLVQIEKTSDAIIMPILNTEKADLKPGMKVKVVWGIGKITDTPHIIGFEPIDLE</sequence>
<dbReference type="PANTHER" id="PTHR34075">
    <property type="entry name" value="BLR3430 PROTEIN"/>
    <property type="match status" value="1"/>
</dbReference>
<dbReference type="SUPFAM" id="SSF50249">
    <property type="entry name" value="Nucleic acid-binding proteins"/>
    <property type="match status" value="1"/>
</dbReference>
<dbReference type="InterPro" id="IPR022002">
    <property type="entry name" value="ChsH2_Znr"/>
</dbReference>
<organism evidence="2">
    <name type="scientific">marine sediment metagenome</name>
    <dbReference type="NCBI Taxonomy" id="412755"/>
    <lineage>
        <taxon>unclassified sequences</taxon>
        <taxon>metagenomes</taxon>
        <taxon>ecological metagenomes</taxon>
    </lineage>
</organism>
<dbReference type="PANTHER" id="PTHR34075:SF5">
    <property type="entry name" value="BLR3430 PROTEIN"/>
    <property type="match status" value="1"/>
</dbReference>
<gene>
    <name evidence="2" type="ORF">LCGC14_1171360</name>
</gene>
<dbReference type="EMBL" id="LAZR01005788">
    <property type="protein sequence ID" value="KKM97115.1"/>
    <property type="molecule type" value="Genomic_DNA"/>
</dbReference>
<dbReference type="InterPro" id="IPR012340">
    <property type="entry name" value="NA-bd_OB-fold"/>
</dbReference>
<proteinExistence type="predicted"/>
<reference evidence="2" key="1">
    <citation type="journal article" date="2015" name="Nature">
        <title>Complex archaea that bridge the gap between prokaryotes and eukaryotes.</title>
        <authorList>
            <person name="Spang A."/>
            <person name="Saw J.H."/>
            <person name="Jorgensen S.L."/>
            <person name="Zaremba-Niedzwiedzka K."/>
            <person name="Martijn J."/>
            <person name="Lind A.E."/>
            <person name="van Eijk R."/>
            <person name="Schleper C."/>
            <person name="Guy L."/>
            <person name="Ettema T.J."/>
        </authorList>
    </citation>
    <scope>NUCLEOTIDE SEQUENCE</scope>
</reference>
<comment type="caution">
    <text evidence="2">The sequence shown here is derived from an EMBL/GenBank/DDBJ whole genome shotgun (WGS) entry which is preliminary data.</text>
</comment>
<accession>A0A0F9P7X7</accession>
<name>A0A0F9P7X7_9ZZZZ</name>
<dbReference type="Pfam" id="PF12172">
    <property type="entry name" value="zf-ChsH2"/>
    <property type="match status" value="1"/>
</dbReference>
<evidence type="ECO:0000313" key="2">
    <source>
        <dbReference type="EMBL" id="KKM97115.1"/>
    </source>
</evidence>
<dbReference type="InterPro" id="IPR052513">
    <property type="entry name" value="Thioester_dehydratase-like"/>
</dbReference>
<feature type="domain" description="ChsH2 rubredoxin-like zinc ribbon" evidence="1">
    <location>
        <begin position="10"/>
        <end position="42"/>
    </location>
</feature>